<dbReference type="Proteomes" id="UP000318416">
    <property type="component" value="Unassembled WGS sequence"/>
</dbReference>
<dbReference type="AlphaFoldDB" id="A0A561EQM7"/>
<reference evidence="1 2" key="1">
    <citation type="submission" date="2019-06" db="EMBL/GenBank/DDBJ databases">
        <title>Sequencing the genomes of 1000 actinobacteria strains.</title>
        <authorList>
            <person name="Klenk H.-P."/>
        </authorList>
    </citation>
    <scope>NUCLEOTIDE SEQUENCE [LARGE SCALE GENOMIC DNA]</scope>
    <source>
        <strain evidence="1 2">DSM 41649</strain>
    </source>
</reference>
<name>A0A561EQM7_9ACTN</name>
<comment type="caution">
    <text evidence="1">The sequence shown here is derived from an EMBL/GenBank/DDBJ whole genome shotgun (WGS) entry which is preliminary data.</text>
</comment>
<sequence length="52" mass="5815">MRWIGRSVWVEVARCYYCGAGLRTGMARFIVVGGRSVGVHRRHPRRAGEVAA</sequence>
<gene>
    <name evidence="1" type="ORF">FB465_2960</name>
</gene>
<keyword evidence="2" id="KW-1185">Reference proteome</keyword>
<accession>A0A561EQM7</accession>
<organism evidence="1 2">
    <name type="scientific">Kitasatospora atroaurantiaca</name>
    <dbReference type="NCBI Taxonomy" id="285545"/>
    <lineage>
        <taxon>Bacteria</taxon>
        <taxon>Bacillati</taxon>
        <taxon>Actinomycetota</taxon>
        <taxon>Actinomycetes</taxon>
        <taxon>Kitasatosporales</taxon>
        <taxon>Streptomycetaceae</taxon>
        <taxon>Kitasatospora</taxon>
    </lineage>
</organism>
<evidence type="ECO:0000313" key="2">
    <source>
        <dbReference type="Proteomes" id="UP000318416"/>
    </source>
</evidence>
<evidence type="ECO:0000313" key="1">
    <source>
        <dbReference type="EMBL" id="TWE17916.1"/>
    </source>
</evidence>
<dbReference type="EMBL" id="VIVR01000001">
    <property type="protein sequence ID" value="TWE17916.1"/>
    <property type="molecule type" value="Genomic_DNA"/>
</dbReference>
<proteinExistence type="predicted"/>
<protein>
    <submittedName>
        <fullName evidence="1">Uncharacterized protein</fullName>
    </submittedName>
</protein>